<dbReference type="RefSeq" id="WP_324771129.1">
    <property type="nucleotide sequence ID" value="NZ_BAAATS010000018.1"/>
</dbReference>
<dbReference type="CDD" id="cd04301">
    <property type="entry name" value="NAT_SF"/>
    <property type="match status" value="1"/>
</dbReference>
<feature type="domain" description="N-acetyltransferase" evidence="1">
    <location>
        <begin position="61"/>
        <end position="206"/>
    </location>
</feature>
<sequence>MGVGIRRAQASDRDFVVGLLDEAFMDDPVSGWVFPGEEHRRARHAGLMGAFTDVTLAEGYIDLAEDGSAVALWMDVPDVPDAAHVPDESQDEAEADGPAQVRAAVDPDNERVEQIARLTEAAHPVGRAHVYLWMIGVRPSRQGEGLGSALMAPVLERCDREGLPAYLEASNARSRALYERLGFVFTGTAVDLPDGPSLWPMWREPQAV</sequence>
<dbReference type="PROSITE" id="PS51186">
    <property type="entry name" value="GNAT"/>
    <property type="match status" value="1"/>
</dbReference>
<dbReference type="InterPro" id="IPR000182">
    <property type="entry name" value="GNAT_dom"/>
</dbReference>
<name>A0ABU6CFJ8_9ACTN</name>
<comment type="caution">
    <text evidence="2">The sequence shown here is derived from an EMBL/GenBank/DDBJ whole genome shotgun (WGS) entry which is preliminary data.</text>
</comment>
<dbReference type="InterPro" id="IPR016181">
    <property type="entry name" value="Acyl_CoA_acyltransferase"/>
</dbReference>
<dbReference type="Gene3D" id="3.40.630.30">
    <property type="match status" value="1"/>
</dbReference>
<proteinExistence type="predicted"/>
<dbReference type="PANTHER" id="PTHR42791">
    <property type="entry name" value="GNAT FAMILY ACETYLTRANSFERASE"/>
    <property type="match status" value="1"/>
</dbReference>
<protein>
    <submittedName>
        <fullName evidence="2">GNAT family N-acetyltransferase</fullName>
    </submittedName>
</protein>
<evidence type="ECO:0000259" key="1">
    <source>
        <dbReference type="PROSITE" id="PS51186"/>
    </source>
</evidence>
<evidence type="ECO:0000313" key="3">
    <source>
        <dbReference type="Proteomes" id="UP001352223"/>
    </source>
</evidence>
<dbReference type="EMBL" id="JAOZYB010000229">
    <property type="protein sequence ID" value="MEB3963387.1"/>
    <property type="molecule type" value="Genomic_DNA"/>
</dbReference>
<keyword evidence="3" id="KW-1185">Reference proteome</keyword>
<evidence type="ECO:0000313" key="2">
    <source>
        <dbReference type="EMBL" id="MEB3963387.1"/>
    </source>
</evidence>
<organism evidence="2 3">
    <name type="scientific">Streptomyces kunmingensis</name>
    <dbReference type="NCBI Taxonomy" id="68225"/>
    <lineage>
        <taxon>Bacteria</taxon>
        <taxon>Bacillati</taxon>
        <taxon>Actinomycetota</taxon>
        <taxon>Actinomycetes</taxon>
        <taxon>Kitasatosporales</taxon>
        <taxon>Streptomycetaceae</taxon>
        <taxon>Streptomyces</taxon>
    </lineage>
</organism>
<gene>
    <name evidence="2" type="ORF">OKJ48_24535</name>
</gene>
<accession>A0ABU6CFJ8</accession>
<dbReference type="SUPFAM" id="SSF55729">
    <property type="entry name" value="Acyl-CoA N-acyltransferases (Nat)"/>
    <property type="match status" value="1"/>
</dbReference>
<dbReference type="InterPro" id="IPR052523">
    <property type="entry name" value="Trichothecene_AcTrans"/>
</dbReference>
<dbReference type="PANTHER" id="PTHR42791:SF1">
    <property type="entry name" value="N-ACETYLTRANSFERASE DOMAIN-CONTAINING PROTEIN"/>
    <property type="match status" value="1"/>
</dbReference>
<reference evidence="2 3" key="1">
    <citation type="submission" date="2022-10" db="EMBL/GenBank/DDBJ databases">
        <authorList>
            <person name="Xie J."/>
            <person name="Shen N."/>
        </authorList>
    </citation>
    <scope>NUCLEOTIDE SEQUENCE [LARGE SCALE GENOMIC DNA]</scope>
    <source>
        <strain evidence="2 3">DSM 41681</strain>
    </source>
</reference>
<dbReference type="Proteomes" id="UP001352223">
    <property type="component" value="Unassembled WGS sequence"/>
</dbReference>
<dbReference type="Pfam" id="PF00583">
    <property type="entry name" value="Acetyltransf_1"/>
    <property type="match status" value="1"/>
</dbReference>